<keyword evidence="1" id="KW-0472">Membrane</keyword>
<accession>A0A8H4B9V3</accession>
<dbReference type="AlphaFoldDB" id="A0A8H4B9V3"/>
<sequence>EQQEDHDVLTQRGFKRNTIGSIMIVYMGLISVFWIVILLLLCLDYYGYVSVVTMATIQRNLIGLHIHIHSHNRLSKTRRLDYSTTRMIYQAKHSV</sequence>
<keyword evidence="1" id="KW-1133">Transmembrane helix</keyword>
<keyword evidence="1" id="KW-0812">Transmembrane</keyword>
<dbReference type="Proteomes" id="UP000469890">
    <property type="component" value="Unassembled WGS sequence"/>
</dbReference>
<proteinExistence type="predicted"/>
<evidence type="ECO:0000313" key="2">
    <source>
        <dbReference type="EMBL" id="KAF1798357.1"/>
    </source>
</evidence>
<evidence type="ECO:0000313" key="3">
    <source>
        <dbReference type="Proteomes" id="UP000469890"/>
    </source>
</evidence>
<gene>
    <name evidence="2" type="ORF">FB192DRAFT_1248331</name>
</gene>
<evidence type="ECO:0000256" key="1">
    <source>
        <dbReference type="SAM" id="Phobius"/>
    </source>
</evidence>
<feature type="non-terminal residue" evidence="2">
    <location>
        <position position="95"/>
    </location>
</feature>
<organism evidence="2 3">
    <name type="scientific">Mucor circinelloides f. lusitanicus</name>
    <name type="common">Mucor racemosus var. lusitanicus</name>
    <dbReference type="NCBI Taxonomy" id="29924"/>
    <lineage>
        <taxon>Eukaryota</taxon>
        <taxon>Fungi</taxon>
        <taxon>Fungi incertae sedis</taxon>
        <taxon>Mucoromycota</taxon>
        <taxon>Mucoromycotina</taxon>
        <taxon>Mucoromycetes</taxon>
        <taxon>Mucorales</taxon>
        <taxon>Mucorineae</taxon>
        <taxon>Mucoraceae</taxon>
        <taxon>Mucor</taxon>
    </lineage>
</organism>
<feature type="transmembrane region" description="Helical" evidence="1">
    <location>
        <begin position="21"/>
        <end position="41"/>
    </location>
</feature>
<feature type="non-terminal residue" evidence="2">
    <location>
        <position position="1"/>
    </location>
</feature>
<dbReference type="EMBL" id="JAAECE010000007">
    <property type="protein sequence ID" value="KAF1798357.1"/>
    <property type="molecule type" value="Genomic_DNA"/>
</dbReference>
<protein>
    <submittedName>
        <fullName evidence="2">Uncharacterized protein</fullName>
    </submittedName>
</protein>
<reference evidence="2 3" key="1">
    <citation type="submission" date="2019-09" db="EMBL/GenBank/DDBJ databases">
        <authorList>
            <consortium name="DOE Joint Genome Institute"/>
            <person name="Mondo S.J."/>
            <person name="Navarro-Mendoza M.I."/>
            <person name="Perez-Arques C."/>
            <person name="Panchal S."/>
            <person name="Nicolas F.E."/>
            <person name="Ganguly P."/>
            <person name="Pangilinan J."/>
            <person name="Grigoriev I."/>
            <person name="Heitman J."/>
            <person name="Sanya K."/>
            <person name="Garre V."/>
        </authorList>
    </citation>
    <scope>NUCLEOTIDE SEQUENCE [LARGE SCALE GENOMIC DNA]</scope>
    <source>
        <strain evidence="2 3">MU402</strain>
    </source>
</reference>
<name>A0A8H4B9V3_MUCCL</name>
<comment type="caution">
    <text evidence="2">The sequence shown here is derived from an EMBL/GenBank/DDBJ whole genome shotgun (WGS) entry which is preliminary data.</text>
</comment>